<evidence type="ECO:0000256" key="1">
    <source>
        <dbReference type="SAM" id="MobiDB-lite"/>
    </source>
</evidence>
<dbReference type="InterPro" id="IPR026160">
    <property type="entry name" value="Ric3"/>
</dbReference>
<dbReference type="GO" id="GO:0043005">
    <property type="term" value="C:neuron projection"/>
    <property type="evidence" value="ECO:0007669"/>
    <property type="project" value="TreeGrafter"/>
</dbReference>
<organism evidence="3 4">
    <name type="scientific">Chrysodeixis includens</name>
    <name type="common">Soybean looper</name>
    <name type="synonym">Pseudoplusia includens</name>
    <dbReference type="NCBI Taxonomy" id="689277"/>
    <lineage>
        <taxon>Eukaryota</taxon>
        <taxon>Metazoa</taxon>
        <taxon>Ecdysozoa</taxon>
        <taxon>Arthropoda</taxon>
        <taxon>Hexapoda</taxon>
        <taxon>Insecta</taxon>
        <taxon>Pterygota</taxon>
        <taxon>Neoptera</taxon>
        <taxon>Endopterygota</taxon>
        <taxon>Lepidoptera</taxon>
        <taxon>Glossata</taxon>
        <taxon>Ditrysia</taxon>
        <taxon>Noctuoidea</taxon>
        <taxon>Noctuidae</taxon>
        <taxon>Plusiinae</taxon>
        <taxon>Chrysodeixis</taxon>
    </lineage>
</organism>
<dbReference type="GO" id="GO:0034394">
    <property type="term" value="P:protein localization to cell surface"/>
    <property type="evidence" value="ECO:0007669"/>
    <property type="project" value="TreeGrafter"/>
</dbReference>
<protein>
    <submittedName>
        <fullName evidence="3">Uncharacterized protein</fullName>
    </submittedName>
</protein>
<feature type="compositionally biased region" description="Basic and acidic residues" evidence="1">
    <location>
        <begin position="659"/>
        <end position="669"/>
    </location>
</feature>
<dbReference type="EMBL" id="LR824021">
    <property type="protein sequence ID" value="CAH0589894.1"/>
    <property type="molecule type" value="Genomic_DNA"/>
</dbReference>
<accession>A0A9P0FVJ7</accession>
<feature type="compositionally biased region" description="Polar residues" evidence="1">
    <location>
        <begin position="673"/>
        <end position="684"/>
    </location>
</feature>
<evidence type="ECO:0000313" key="3">
    <source>
        <dbReference type="EMBL" id="CAH0589894.1"/>
    </source>
</evidence>
<feature type="compositionally biased region" description="Basic and acidic residues" evidence="1">
    <location>
        <begin position="452"/>
        <end position="465"/>
    </location>
</feature>
<feature type="region of interest" description="Disordered" evidence="1">
    <location>
        <begin position="165"/>
        <end position="198"/>
    </location>
</feature>
<feature type="transmembrane region" description="Helical" evidence="2">
    <location>
        <begin position="12"/>
        <end position="31"/>
    </location>
</feature>
<keyword evidence="2" id="KW-1133">Transmembrane helix</keyword>
<feature type="compositionally biased region" description="Basic and acidic residues" evidence="1">
    <location>
        <begin position="356"/>
        <end position="382"/>
    </location>
</feature>
<dbReference type="PANTHER" id="PTHR21723:SF3">
    <property type="entry name" value="PROTEIN RIC-3"/>
    <property type="match status" value="1"/>
</dbReference>
<keyword evidence="4" id="KW-1185">Reference proteome</keyword>
<feature type="compositionally biased region" description="Polar residues" evidence="1">
    <location>
        <begin position="336"/>
        <end position="345"/>
    </location>
</feature>
<feature type="compositionally biased region" description="Acidic residues" evidence="1">
    <location>
        <begin position="466"/>
        <end position="494"/>
    </location>
</feature>
<dbReference type="PANTHER" id="PTHR21723">
    <property type="entry name" value="RESISTANCE TO INHIBITORS OF CHOLINESTERASE PROTEIN 3 RIC3"/>
    <property type="match status" value="1"/>
</dbReference>
<evidence type="ECO:0000256" key="2">
    <source>
        <dbReference type="SAM" id="Phobius"/>
    </source>
</evidence>
<dbReference type="AlphaFoldDB" id="A0A9P0FVJ7"/>
<dbReference type="Proteomes" id="UP001154114">
    <property type="component" value="Chromosome 18"/>
</dbReference>
<evidence type="ECO:0000313" key="4">
    <source>
        <dbReference type="Proteomes" id="UP001154114"/>
    </source>
</evidence>
<feature type="transmembrane region" description="Helical" evidence="2">
    <location>
        <begin position="246"/>
        <end position="268"/>
    </location>
</feature>
<feature type="region of interest" description="Disordered" evidence="1">
    <location>
        <begin position="656"/>
        <end position="728"/>
    </location>
</feature>
<sequence length="728" mass="81033">MANEEVLGPRKTMFVLVIVVGCFAVLWPRILSPLILGAGREQLKPNQFDRDAGCCEVLFETDMVVLELINEVCSSAVQADGKLNPYAAAECRKAVNETCGVDLAAFLKRNENVGKTSKMLVETMKNSNSSCLKEHFGVPVWSLGVHSSQNSWTLQDTIKQERPAIRGAGPHPALRERGRAIPPGAPPAPSTRSPVVMPPHARVRSPLSVYYELDIKVSQADLPDPGHGPHWSPGGPVPTPKSSMGFVMPIYTICIIVFFVFTLSKILFKRTGTSPYETITPDPQFRRRVFRDDSRTTPDKLVVTAISGLVAEVQQQMEASYAQNQQRQEVPDNQARPYTNGTILHNSGPVHIVASEYREPSKQSVEEKQKEESPVPEEKEPEPIPVAKETSPEPQPKEVETQPEQTDSSPEPAKLEETQTKQETTTEQAKDEDEQEIPEKKTQEPQPATPQEQKEKSLEKESITKEEDEQEEEEIEEEEEEEVEIEIGSEEESPERELSKEPALAPAPNSSWVTDELLKKHDKENGDVRHTEEFLKEESKALAEEKEKQSTPELLEEAIKDDDQENASVKVLGMEVTAHAADGGAWGAAPLPALPAAPAAPRAHEAEKVQSIFLETEIPQQSRVLVADFVEEKPDRPAPTKHSPMVVSGKMTLSLIQDAPRETPDRDLESTVDDFTTASALTQNAEKEDESEEEIEEEIEVEEIEEEVEEIEEEEEEEAEDVKVKKTE</sequence>
<reference evidence="3" key="1">
    <citation type="submission" date="2021-12" db="EMBL/GenBank/DDBJ databases">
        <authorList>
            <person name="King R."/>
        </authorList>
    </citation>
    <scope>NUCLEOTIDE SEQUENCE</scope>
</reference>
<dbReference type="OrthoDB" id="10070774at2759"/>
<name>A0A9P0FVJ7_CHRIL</name>
<feature type="compositionally biased region" description="Basic and acidic residues" evidence="1">
    <location>
        <begin position="516"/>
        <end position="550"/>
    </location>
</feature>
<dbReference type="GO" id="GO:0043025">
    <property type="term" value="C:neuronal cell body"/>
    <property type="evidence" value="ECO:0007669"/>
    <property type="project" value="TreeGrafter"/>
</dbReference>
<keyword evidence="2" id="KW-0472">Membrane</keyword>
<feature type="region of interest" description="Disordered" evidence="1">
    <location>
        <begin position="322"/>
        <end position="562"/>
    </location>
</feature>
<feature type="compositionally biased region" description="Acidic residues" evidence="1">
    <location>
        <begin position="687"/>
        <end position="720"/>
    </location>
</feature>
<gene>
    <name evidence="3" type="ORF">CINC_LOCUS4505</name>
</gene>
<proteinExistence type="predicted"/>
<dbReference type="GO" id="GO:0007271">
    <property type="term" value="P:synaptic transmission, cholinergic"/>
    <property type="evidence" value="ECO:0007669"/>
    <property type="project" value="TreeGrafter"/>
</dbReference>
<dbReference type="GO" id="GO:0045202">
    <property type="term" value="C:synapse"/>
    <property type="evidence" value="ECO:0007669"/>
    <property type="project" value="GOC"/>
</dbReference>
<keyword evidence="2" id="KW-0812">Transmembrane</keyword>